<dbReference type="InterPro" id="IPR014756">
    <property type="entry name" value="Ig_E-set"/>
</dbReference>
<evidence type="ECO:0000256" key="4">
    <source>
        <dbReference type="ARBA" id="ARBA00022679"/>
    </source>
</evidence>
<dbReference type="SMART" id="SM00642">
    <property type="entry name" value="Aamy"/>
    <property type="match status" value="1"/>
</dbReference>
<evidence type="ECO:0000256" key="5">
    <source>
        <dbReference type="PIRSR" id="PIRSR000463-1"/>
    </source>
</evidence>
<dbReference type="Pfam" id="PF02922">
    <property type="entry name" value="CBM_48"/>
    <property type="match status" value="1"/>
</dbReference>
<feature type="active site" description="Proton donor" evidence="5">
    <location>
        <position position="325"/>
    </location>
</feature>
<evidence type="ECO:0000256" key="3">
    <source>
        <dbReference type="ARBA" id="ARBA00012541"/>
    </source>
</evidence>
<dbReference type="SUPFAM" id="SSF51445">
    <property type="entry name" value="(Trans)glycosidases"/>
    <property type="match status" value="1"/>
</dbReference>
<dbReference type="CDD" id="cd02855">
    <property type="entry name" value="E_set_GBE_prok_N"/>
    <property type="match status" value="1"/>
</dbReference>
<keyword evidence="4" id="KW-0808">Transferase</keyword>
<dbReference type="GO" id="GO:0005978">
    <property type="term" value="P:glycogen biosynthetic process"/>
    <property type="evidence" value="ECO:0007669"/>
    <property type="project" value="InterPro"/>
</dbReference>
<dbReference type="Proteomes" id="UP000030321">
    <property type="component" value="Unassembled WGS sequence"/>
</dbReference>
<dbReference type="InterPro" id="IPR013780">
    <property type="entry name" value="Glyco_hydro_b"/>
</dbReference>
<name>A0A0A1VXN8_MICAE</name>
<dbReference type="Gene3D" id="3.20.20.80">
    <property type="entry name" value="Glycosidases"/>
    <property type="match status" value="1"/>
</dbReference>
<evidence type="ECO:0000256" key="2">
    <source>
        <dbReference type="ARBA" id="ARBA00009000"/>
    </source>
</evidence>
<comment type="caution">
    <text evidence="7">The sequence shown here is derived from an EMBL/GenBank/DDBJ whole genome shotgun (WGS) entry which is preliminary data.</text>
</comment>
<dbReference type="InterPro" id="IPR037439">
    <property type="entry name" value="Branching_enzy"/>
</dbReference>
<dbReference type="GO" id="GO:0003844">
    <property type="term" value="F:1,4-alpha-glucan branching enzyme activity"/>
    <property type="evidence" value="ECO:0007669"/>
    <property type="project" value="UniProtKB-EC"/>
</dbReference>
<proteinExistence type="inferred from homology"/>
<reference evidence="8" key="1">
    <citation type="journal article" date="2015" name="Genome">
        <title>Whole Genome Sequence of the Non-Microcystin-Producing Microcystis aeruginosa Strain NIES-44.</title>
        <authorList>
            <person name="Okano K."/>
            <person name="Miyata N."/>
            <person name="Ozaki Y."/>
        </authorList>
    </citation>
    <scope>NUCLEOTIDE SEQUENCE [LARGE SCALE GENOMIC DNA]</scope>
    <source>
        <strain evidence="8">NIES-44</strain>
    </source>
</reference>
<evidence type="ECO:0000313" key="7">
    <source>
        <dbReference type="EMBL" id="GAL94036.1"/>
    </source>
</evidence>
<dbReference type="EMBL" id="BBPA01000051">
    <property type="protein sequence ID" value="GAL94036.1"/>
    <property type="molecule type" value="Genomic_DNA"/>
</dbReference>
<dbReference type="Pfam" id="PF00128">
    <property type="entry name" value="Alpha-amylase"/>
    <property type="match status" value="1"/>
</dbReference>
<gene>
    <name evidence="7" type="ORF">N44_02616</name>
</gene>
<dbReference type="EC" id="2.4.1.18" evidence="3"/>
<dbReference type="InterPro" id="IPR013783">
    <property type="entry name" value="Ig-like_fold"/>
</dbReference>
<dbReference type="InterPro" id="IPR006048">
    <property type="entry name" value="A-amylase/branching_C"/>
</dbReference>
<evidence type="ECO:0000259" key="6">
    <source>
        <dbReference type="SMART" id="SM00642"/>
    </source>
</evidence>
<dbReference type="SUPFAM" id="SSF51011">
    <property type="entry name" value="Glycosyl hydrolase domain"/>
    <property type="match status" value="1"/>
</dbReference>
<evidence type="ECO:0000256" key="1">
    <source>
        <dbReference type="ARBA" id="ARBA00000826"/>
    </source>
</evidence>
<feature type="domain" description="Glycosyl hydrolase family 13 catalytic" evidence="6">
    <location>
        <begin position="120"/>
        <end position="487"/>
    </location>
</feature>
<dbReference type="PANTHER" id="PTHR43651:SF11">
    <property type="entry name" value="MALTO-OLIGOSYLTREHALOSE TREHALOHYDROLASE"/>
    <property type="match status" value="1"/>
</dbReference>
<dbReference type="CDD" id="cd11325">
    <property type="entry name" value="AmyAc_GTHase"/>
    <property type="match status" value="1"/>
</dbReference>
<dbReference type="InterPro" id="IPR006047">
    <property type="entry name" value="GH13_cat_dom"/>
</dbReference>
<dbReference type="SUPFAM" id="SSF81296">
    <property type="entry name" value="E set domains"/>
    <property type="match status" value="1"/>
</dbReference>
<dbReference type="RefSeq" id="WP_199319153.1">
    <property type="nucleotide sequence ID" value="NZ_BBPA01000051.1"/>
</dbReference>
<dbReference type="Gene3D" id="2.60.40.1180">
    <property type="entry name" value="Golgi alpha-mannosidase II"/>
    <property type="match status" value="1"/>
</dbReference>
<dbReference type="InterPro" id="IPR044143">
    <property type="entry name" value="GlgB_N_E_set_prok"/>
</dbReference>
<dbReference type="Pfam" id="PF02806">
    <property type="entry name" value="Alpha-amylase_C"/>
    <property type="match status" value="1"/>
</dbReference>
<dbReference type="AlphaFoldDB" id="A0A0A1VXN8"/>
<comment type="similarity">
    <text evidence="2">Belongs to the glycosyl hydrolase 13 family. GlgB subfamily.</text>
</comment>
<dbReference type="Gene3D" id="2.60.40.10">
    <property type="entry name" value="Immunoglobulins"/>
    <property type="match status" value="1"/>
</dbReference>
<organism evidence="7 8">
    <name type="scientific">Microcystis aeruginosa NIES-44</name>
    <dbReference type="NCBI Taxonomy" id="449439"/>
    <lineage>
        <taxon>Bacteria</taxon>
        <taxon>Bacillati</taxon>
        <taxon>Cyanobacteriota</taxon>
        <taxon>Cyanophyceae</taxon>
        <taxon>Oscillatoriophycideae</taxon>
        <taxon>Chroococcales</taxon>
        <taxon>Microcystaceae</taxon>
        <taxon>Microcystis</taxon>
    </lineage>
</organism>
<sequence length="606" mass="68861">MVSSQSGMGAIPFVGGVAFRIWAPNVDRVSVAGDFNGWSATTNPLDSENNGYWSTDITTATVGQQYKFVIHEGTRSTFKNDPYARDVSSSVGNSIIVDPSFNWSSTGFSIPAWNELVIYEIHVGTFNDDIDPGLGTFRSIKARLPDLQALGINAIHVMPAAEFPGDLSWGYNPAHPFAIESVFGTPTDFQDFVQTAHNFGIAVIIDVVYNHFGPNDLDMWRFTSWNQNNKGGIYFYNDHRSQTPWGDTRPDYGRGEVRQYIRDNVLMWLEEYRCDGLRFDATAFIRNIFGNNNDPSNDISDGWSLMQWINTEINNRQPWKITIAEDIRNNDWITKDVGAGGAGFDTQWATEFVRPVRDVLTTPNDRDRNMFTIRDAIYHRYGNDALERVIYTESHDEVAASLNSQERPDHYRLPEAIWRGNADSWFARKRSTLGAALLFTTPGIPMIFQGQEFLEWGSWRDNIPLDWQKKSSFSGIWDLYQSLIRLRRNWFNNTRGLRGQHVNVFHVNNNDKVIAFHRWENGGGGDDVIVVLNFSDRYYDSYTIGFPNGGNWYVRFNSDWQGFSNDFRNFPGYDTTAGRAIWGDTDGLTYAGNVGIGAYSALILSQ</sequence>
<comment type="catalytic activity">
    <reaction evidence="1">
        <text>Transfers a segment of a (1-&gt;4)-alpha-D-glucan chain to a primary hydroxy group in a similar glucan chain.</text>
        <dbReference type="EC" id="2.4.1.18"/>
    </reaction>
</comment>
<keyword evidence="7" id="KW-0378">Hydrolase</keyword>
<dbReference type="PIRSF" id="PIRSF000463">
    <property type="entry name" value="GlgB"/>
    <property type="match status" value="1"/>
</dbReference>
<evidence type="ECO:0000313" key="8">
    <source>
        <dbReference type="Proteomes" id="UP000030321"/>
    </source>
</evidence>
<dbReference type="GO" id="GO:0043169">
    <property type="term" value="F:cation binding"/>
    <property type="evidence" value="ECO:0007669"/>
    <property type="project" value="InterPro"/>
</dbReference>
<dbReference type="InterPro" id="IPR017853">
    <property type="entry name" value="GH"/>
</dbReference>
<protein>
    <recommendedName>
        <fullName evidence="3">1,4-alpha-glucan branching enzyme</fullName>
        <ecNumber evidence="3">2.4.1.18</ecNumber>
    </recommendedName>
</protein>
<accession>A0A0A1VXN8</accession>
<dbReference type="InterPro" id="IPR004193">
    <property type="entry name" value="Glyco_hydro_13_N"/>
</dbReference>
<dbReference type="GO" id="GO:0004553">
    <property type="term" value="F:hydrolase activity, hydrolyzing O-glycosyl compounds"/>
    <property type="evidence" value="ECO:0007669"/>
    <property type="project" value="InterPro"/>
</dbReference>
<dbReference type="PANTHER" id="PTHR43651">
    <property type="entry name" value="1,4-ALPHA-GLUCAN-BRANCHING ENZYME"/>
    <property type="match status" value="1"/>
</dbReference>
<feature type="active site" description="Nucleophile" evidence="5">
    <location>
        <position position="280"/>
    </location>
</feature>
<keyword evidence="7" id="KW-0326">Glycosidase</keyword>